<dbReference type="InterPro" id="IPR037239">
    <property type="entry name" value="OSBP_sf"/>
</dbReference>
<dbReference type="FunFam" id="2.30.29.30:FF:000030">
    <property type="entry name" value="Oxysterol-binding protein"/>
    <property type="match status" value="1"/>
</dbReference>
<dbReference type="Gene3D" id="6.10.140.1150">
    <property type="match status" value="1"/>
</dbReference>
<keyword evidence="8 12" id="KW-0445">Lipid transport</keyword>
<dbReference type="InterPro" id="IPR018494">
    <property type="entry name" value="Oxysterol-bd_CS"/>
</dbReference>
<dbReference type="PROSITE" id="PS50003">
    <property type="entry name" value="PH_DOMAIN"/>
    <property type="match status" value="1"/>
</dbReference>
<dbReference type="GO" id="GO:0005829">
    <property type="term" value="C:cytosol"/>
    <property type="evidence" value="ECO:0007669"/>
    <property type="project" value="TreeGrafter"/>
</dbReference>
<dbReference type="PANTHER" id="PTHR10972:SF213">
    <property type="entry name" value="OXYSTEROL-BINDING PROTEIN-RELATED PROTEIN 5"/>
    <property type="match status" value="1"/>
</dbReference>
<feature type="domain" description="PH" evidence="15">
    <location>
        <begin position="125"/>
        <end position="242"/>
    </location>
</feature>
<feature type="transmembrane region" description="Helical" evidence="14">
    <location>
        <begin position="844"/>
        <end position="866"/>
    </location>
</feature>
<keyword evidence="17" id="KW-1185">Reference proteome</keyword>
<dbReference type="Gene3D" id="1.10.287.2720">
    <property type="match status" value="1"/>
</dbReference>
<protein>
    <recommendedName>
        <fullName evidence="12">Oxysterol-binding protein</fullName>
    </recommendedName>
</protein>
<name>A0A673W6Y2_SALTR</name>
<evidence type="ECO:0000256" key="9">
    <source>
        <dbReference type="ARBA" id="ARBA00023121"/>
    </source>
</evidence>
<feature type="region of interest" description="Disordered" evidence="13">
    <location>
        <begin position="750"/>
        <end position="789"/>
    </location>
</feature>
<dbReference type="GO" id="GO:0032541">
    <property type="term" value="C:cortical endoplasmic reticulum"/>
    <property type="evidence" value="ECO:0007669"/>
    <property type="project" value="TreeGrafter"/>
</dbReference>
<dbReference type="GO" id="GO:0005789">
    <property type="term" value="C:endoplasmic reticulum membrane"/>
    <property type="evidence" value="ECO:0007669"/>
    <property type="project" value="UniProtKB-SubCell"/>
</dbReference>
<evidence type="ECO:0000256" key="8">
    <source>
        <dbReference type="ARBA" id="ARBA00023055"/>
    </source>
</evidence>
<keyword evidence="7 14" id="KW-1133">Transmembrane helix</keyword>
<sequence>MKEENLFHRRMSLSPNATSPSPPKIDHRSLTRNMSYGGESELFPLSPGMESEGNGVSMMSDEISPAQSPSSKSESRMFNNGLEDCSSPTEKLARKESLKVQKKNYRQEKKRAAKELSSALKDPSVVITANWLKIRGSLKSWTKLWCALKPGVLLIYKTPKSDHWVGTLLLNACKLIERPSKKDGFCFKLYHPLDKSIWAVKGPKGENVGSITQPLPSNYLIFRAASESDGRCWMDALELALSCSSLYKLTAKAGRDGDLSTSSESSHILQLLQSTALTDAELLQLANQQMENDGYSEKSEHDAQEDWDNGANENGGRLTEESDMDQSDELSPGLQATSYVEQSQEEMAEAGEASQVETVSEENKGLIWTLLKQLRPGMDLSKVVLPTFILEPRSFLDKLSDYYYHANLLSEAAREESPYGRIKQVVRWYLSGFYKKPKGLKKPYNPILGETFRCCWLHPQTDSCTFYIAEQISHHPPISAFYVCNKKDGFYISGSILAKSKFYGNSLSAILDGRARLMLLGRDEEYVITMPYAHCKGILYGTMTLELGGKITIECEKTKYVAELEFKLKPFLGGSSSVNVISGKIQQGDELLATVDGHWDGEVFLQEKKSGQQEHLWNPTPEVRSTRLKRQVVQLDQQGQFESERLWQHVTSAIVDRDQNQATQEKFVLEEAQRNQAKDRGDQPWRPRLFNLDSVTNEWTYIHIDTRPWDPELCLVQFEKHGVIQTKEKSQRRHKGLAYSRASAWACQQKAQVNGKHRKGSSQPSSCSQNTESSSTTPEPTHESSDNEGYLSQCARCNKEVKDIALIEASIASIQKTQQDIQRNLIALGRQLGRRRETEDNVTLTGRHCFILCVLLLSQLFLNYIFT</sequence>
<evidence type="ECO:0000313" key="17">
    <source>
        <dbReference type="Proteomes" id="UP000472277"/>
    </source>
</evidence>
<dbReference type="Proteomes" id="UP000472277">
    <property type="component" value="Chromosome 7"/>
</dbReference>
<feature type="compositionally biased region" description="Low complexity" evidence="13">
    <location>
        <begin position="761"/>
        <end position="779"/>
    </location>
</feature>
<accession>A0A673W6Y2</accession>
<evidence type="ECO:0000313" key="16">
    <source>
        <dbReference type="Ensembl" id="ENSSTUP00000004718.1"/>
    </source>
</evidence>
<dbReference type="GeneTree" id="ENSGT00940000159535"/>
<feature type="region of interest" description="Disordered" evidence="13">
    <location>
        <begin position="291"/>
        <end position="357"/>
    </location>
</feature>
<evidence type="ECO:0000256" key="2">
    <source>
        <dbReference type="ARBA" id="ARBA00008842"/>
    </source>
</evidence>
<dbReference type="GO" id="GO:0006869">
    <property type="term" value="P:lipid transport"/>
    <property type="evidence" value="ECO:0007669"/>
    <property type="project" value="UniProtKB-KW"/>
</dbReference>
<dbReference type="Pfam" id="PF00169">
    <property type="entry name" value="PH"/>
    <property type="match status" value="1"/>
</dbReference>
<gene>
    <name evidence="16" type="primary">OSBPL5</name>
    <name evidence="16" type="synonym">osbpl5</name>
</gene>
<dbReference type="Pfam" id="PF01237">
    <property type="entry name" value="Oxysterol_BP"/>
    <property type="match status" value="1"/>
</dbReference>
<dbReference type="GO" id="GO:0015485">
    <property type="term" value="F:cholesterol binding"/>
    <property type="evidence" value="ECO:0007669"/>
    <property type="project" value="TreeGrafter"/>
</dbReference>
<dbReference type="InterPro" id="IPR000648">
    <property type="entry name" value="Oxysterol-bd"/>
</dbReference>
<dbReference type="OrthoDB" id="10053431at2759"/>
<evidence type="ECO:0000259" key="15">
    <source>
        <dbReference type="PROSITE" id="PS50003"/>
    </source>
</evidence>
<keyword evidence="5 14" id="KW-0812">Transmembrane</keyword>
<comment type="similarity">
    <text evidence="2 11">Belongs to the OSBP family.</text>
</comment>
<evidence type="ECO:0000256" key="14">
    <source>
        <dbReference type="SAM" id="Phobius"/>
    </source>
</evidence>
<dbReference type="PROSITE" id="PS01013">
    <property type="entry name" value="OSBP"/>
    <property type="match status" value="1"/>
</dbReference>
<dbReference type="AlphaFoldDB" id="A0A673W6Y2"/>
<dbReference type="PANTHER" id="PTHR10972">
    <property type="entry name" value="OXYSTEROL-BINDING PROTEIN-RELATED"/>
    <property type="match status" value="1"/>
</dbReference>
<feature type="region of interest" description="Disordered" evidence="13">
    <location>
        <begin position="1"/>
        <end position="109"/>
    </location>
</feature>
<dbReference type="Gene3D" id="2.30.29.30">
    <property type="entry name" value="Pleckstrin-homology domain (PH domain)/Phosphotyrosine-binding domain (PTB)"/>
    <property type="match status" value="1"/>
</dbReference>
<feature type="compositionally biased region" description="Basic residues" evidence="13">
    <location>
        <begin position="100"/>
        <end position="109"/>
    </location>
</feature>
<evidence type="ECO:0000256" key="4">
    <source>
        <dbReference type="ARBA" id="ARBA00022553"/>
    </source>
</evidence>
<dbReference type="InterPro" id="IPR001849">
    <property type="entry name" value="PH_domain"/>
</dbReference>
<evidence type="ECO:0000256" key="10">
    <source>
        <dbReference type="ARBA" id="ARBA00023136"/>
    </source>
</evidence>
<dbReference type="FunFam" id="2.40.160.120:FF:000020">
    <property type="entry name" value="Oxysterol-binding protein"/>
    <property type="match status" value="1"/>
</dbReference>
<dbReference type="SUPFAM" id="SSF50729">
    <property type="entry name" value="PH domain-like"/>
    <property type="match status" value="1"/>
</dbReference>
<keyword evidence="6" id="KW-0256">Endoplasmic reticulum</keyword>
<evidence type="ECO:0000256" key="12">
    <source>
        <dbReference type="RuleBase" id="RU003845"/>
    </source>
</evidence>
<evidence type="ECO:0000256" key="7">
    <source>
        <dbReference type="ARBA" id="ARBA00022989"/>
    </source>
</evidence>
<reference evidence="16" key="2">
    <citation type="submission" date="2025-09" db="UniProtKB">
        <authorList>
            <consortium name="Ensembl"/>
        </authorList>
    </citation>
    <scope>IDENTIFICATION</scope>
</reference>
<reference evidence="16" key="1">
    <citation type="submission" date="2025-08" db="UniProtKB">
        <authorList>
            <consortium name="Ensembl"/>
        </authorList>
    </citation>
    <scope>IDENTIFICATION</scope>
</reference>
<keyword evidence="3 12" id="KW-0813">Transport</keyword>
<keyword evidence="10 14" id="KW-0472">Membrane</keyword>
<organism evidence="16 17">
    <name type="scientific">Salmo trutta</name>
    <name type="common">Brown trout</name>
    <dbReference type="NCBI Taxonomy" id="8032"/>
    <lineage>
        <taxon>Eukaryota</taxon>
        <taxon>Metazoa</taxon>
        <taxon>Chordata</taxon>
        <taxon>Craniata</taxon>
        <taxon>Vertebrata</taxon>
        <taxon>Euteleostomi</taxon>
        <taxon>Actinopterygii</taxon>
        <taxon>Neopterygii</taxon>
        <taxon>Teleostei</taxon>
        <taxon>Protacanthopterygii</taxon>
        <taxon>Salmoniformes</taxon>
        <taxon>Salmonidae</taxon>
        <taxon>Salmoninae</taxon>
        <taxon>Salmo</taxon>
    </lineage>
</organism>
<keyword evidence="4" id="KW-0597">Phosphoprotein</keyword>
<evidence type="ECO:0000256" key="3">
    <source>
        <dbReference type="ARBA" id="ARBA00022448"/>
    </source>
</evidence>
<proteinExistence type="inferred from homology"/>
<dbReference type="SMART" id="SM00233">
    <property type="entry name" value="PH"/>
    <property type="match status" value="1"/>
</dbReference>
<dbReference type="Ensembl" id="ENSSTUT00000004998.1">
    <property type="protein sequence ID" value="ENSSTUP00000004718.1"/>
    <property type="gene ID" value="ENSSTUG00000002352.1"/>
</dbReference>
<dbReference type="CDD" id="cd13286">
    <property type="entry name" value="PH_OPR5_ORP8"/>
    <property type="match status" value="1"/>
</dbReference>
<dbReference type="SUPFAM" id="SSF144000">
    <property type="entry name" value="Oxysterol-binding protein-like"/>
    <property type="match status" value="1"/>
</dbReference>
<keyword evidence="9" id="KW-0446">Lipid-binding</keyword>
<comment type="subcellular location">
    <subcellularLocation>
        <location evidence="1">Endoplasmic reticulum membrane</location>
        <topology evidence="1">Single-pass membrane protein</topology>
    </subcellularLocation>
</comment>
<evidence type="ECO:0000256" key="11">
    <source>
        <dbReference type="RuleBase" id="RU003844"/>
    </source>
</evidence>
<dbReference type="FunFam" id="1.10.287.2720:FF:000002">
    <property type="entry name" value="Oxysterol-binding protein"/>
    <property type="match status" value="1"/>
</dbReference>
<feature type="compositionally biased region" description="Basic and acidic residues" evidence="13">
    <location>
        <begin position="295"/>
        <end position="304"/>
    </location>
</feature>
<dbReference type="InterPro" id="IPR011993">
    <property type="entry name" value="PH-like_dom_sf"/>
</dbReference>
<evidence type="ECO:0000256" key="13">
    <source>
        <dbReference type="SAM" id="MobiDB-lite"/>
    </source>
</evidence>
<dbReference type="Gene3D" id="2.40.160.120">
    <property type="match status" value="1"/>
</dbReference>
<evidence type="ECO:0000256" key="6">
    <source>
        <dbReference type="ARBA" id="ARBA00022824"/>
    </source>
</evidence>
<evidence type="ECO:0000256" key="1">
    <source>
        <dbReference type="ARBA" id="ARBA00004389"/>
    </source>
</evidence>
<evidence type="ECO:0000256" key="5">
    <source>
        <dbReference type="ARBA" id="ARBA00022692"/>
    </source>
</evidence>